<dbReference type="OrthoDB" id="205514at2759"/>
<evidence type="ECO:0000259" key="2">
    <source>
        <dbReference type="PROSITE" id="PS50172"/>
    </source>
</evidence>
<feature type="region of interest" description="Disordered" evidence="1">
    <location>
        <begin position="306"/>
        <end position="338"/>
    </location>
</feature>
<accession>A0A8H7V0J6</accession>
<name>A0A8H7V0J6_9FUNG</name>
<organism evidence="3 4">
    <name type="scientific">Mucor saturninus</name>
    <dbReference type="NCBI Taxonomy" id="64648"/>
    <lineage>
        <taxon>Eukaryota</taxon>
        <taxon>Fungi</taxon>
        <taxon>Fungi incertae sedis</taxon>
        <taxon>Mucoromycota</taxon>
        <taxon>Mucoromycotina</taxon>
        <taxon>Mucoromycetes</taxon>
        <taxon>Mucorales</taxon>
        <taxon>Mucorineae</taxon>
        <taxon>Mucoraceae</taxon>
        <taxon>Mucor</taxon>
    </lineage>
</organism>
<comment type="caution">
    <text evidence="3">The sequence shown here is derived from an EMBL/GenBank/DDBJ whole genome shotgun (WGS) entry which is preliminary data.</text>
</comment>
<dbReference type="SUPFAM" id="SSF52113">
    <property type="entry name" value="BRCT domain"/>
    <property type="match status" value="1"/>
</dbReference>
<reference evidence="3" key="1">
    <citation type="submission" date="2020-12" db="EMBL/GenBank/DDBJ databases">
        <title>Metabolic potential, ecology and presence of endohyphal bacteria is reflected in genomic diversity of Mucoromycotina.</title>
        <authorList>
            <person name="Muszewska A."/>
            <person name="Okrasinska A."/>
            <person name="Steczkiewicz K."/>
            <person name="Drgas O."/>
            <person name="Orlowska M."/>
            <person name="Perlinska-Lenart U."/>
            <person name="Aleksandrzak-Piekarczyk T."/>
            <person name="Szatraj K."/>
            <person name="Zielenkiewicz U."/>
            <person name="Pilsyk S."/>
            <person name="Malc E."/>
            <person name="Mieczkowski P."/>
            <person name="Kruszewska J.S."/>
            <person name="Biernat P."/>
            <person name="Pawlowska J."/>
        </authorList>
    </citation>
    <scope>NUCLEOTIDE SEQUENCE</scope>
    <source>
        <strain evidence="3">WA0000017839</strain>
    </source>
</reference>
<dbReference type="PROSITE" id="PS50172">
    <property type="entry name" value="BRCT"/>
    <property type="match status" value="1"/>
</dbReference>
<sequence length="390" mass="43312">MFKSVFIIEAKLTSDKTQQVNQYLETSTGYEKTDSCVHADYIVTELKSSSRIMRFVKKSTCPVVHVTWLLESIRLGNQLDPHDYLIDVSEARKQLENDISARIADRALPRQLTWDQVALRRLNRENFENNSHLARNAGLRERARFSISYGSRLKSSERTSLSRTSLLKLQEKKVSSINISVSSAGSPSYIAPVGNPDKDASLIKHHITQYQKDKSPSLLNGGLLKKPTGFHNVCNDSEINVTFAPLINDSGESSNGNAKEADSSVSSCDTVIIRDDIFDKNVSPTKLDEIIFIGDDSENDIVEETASNNTDKDLNDESDQGFSIFDNQETSTSQDDNEEDILCSSGKVINSSNNSPYGNEPDSKFEFNCSSISSLEFDTSSYSLSAILSL</sequence>
<evidence type="ECO:0000313" key="4">
    <source>
        <dbReference type="Proteomes" id="UP000603453"/>
    </source>
</evidence>
<evidence type="ECO:0000313" key="3">
    <source>
        <dbReference type="EMBL" id="KAG2202670.1"/>
    </source>
</evidence>
<feature type="compositionally biased region" description="Polar residues" evidence="1">
    <location>
        <begin position="325"/>
        <end position="334"/>
    </location>
</feature>
<feature type="domain" description="BRCT" evidence="2">
    <location>
        <begin position="1"/>
        <end position="86"/>
    </location>
</feature>
<dbReference type="Proteomes" id="UP000603453">
    <property type="component" value="Unassembled WGS sequence"/>
</dbReference>
<proteinExistence type="predicted"/>
<evidence type="ECO:0000256" key="1">
    <source>
        <dbReference type="SAM" id="MobiDB-lite"/>
    </source>
</evidence>
<dbReference type="EMBL" id="JAEPRD010000058">
    <property type="protein sequence ID" value="KAG2202670.1"/>
    <property type="molecule type" value="Genomic_DNA"/>
</dbReference>
<dbReference type="InterPro" id="IPR036420">
    <property type="entry name" value="BRCT_dom_sf"/>
</dbReference>
<dbReference type="InterPro" id="IPR001357">
    <property type="entry name" value="BRCT_dom"/>
</dbReference>
<gene>
    <name evidence="3" type="ORF">INT47_002102</name>
</gene>
<dbReference type="Gene3D" id="3.40.50.10190">
    <property type="entry name" value="BRCT domain"/>
    <property type="match status" value="1"/>
</dbReference>
<dbReference type="AlphaFoldDB" id="A0A8H7V0J6"/>
<keyword evidence="4" id="KW-1185">Reference proteome</keyword>
<protein>
    <recommendedName>
        <fullName evidence="2">BRCT domain-containing protein</fullName>
    </recommendedName>
</protein>